<proteinExistence type="inferred from homology"/>
<keyword evidence="4" id="KW-0732">Signal</keyword>
<dbReference type="InterPro" id="IPR046953">
    <property type="entry name" value="Spore_GerAC-like_C"/>
</dbReference>
<dbReference type="Proteomes" id="UP000231932">
    <property type="component" value="Chromosome"/>
</dbReference>
<feature type="region of interest" description="Disordered" evidence="8">
    <location>
        <begin position="117"/>
        <end position="140"/>
    </location>
</feature>
<evidence type="ECO:0000259" key="11">
    <source>
        <dbReference type="Pfam" id="PF25198"/>
    </source>
</evidence>
<dbReference type="KEGG" id="kyr:CVV65_01350"/>
<keyword evidence="5 9" id="KW-0472">Membrane</keyword>
<dbReference type="AlphaFoldDB" id="A0A2K8N5Q0"/>
<dbReference type="PANTHER" id="PTHR35789:SF1">
    <property type="entry name" value="SPORE GERMINATION PROTEIN B3"/>
    <property type="match status" value="1"/>
</dbReference>
<evidence type="ECO:0000259" key="10">
    <source>
        <dbReference type="Pfam" id="PF05504"/>
    </source>
</evidence>
<dbReference type="RefSeq" id="WP_100666630.1">
    <property type="nucleotide sequence ID" value="NZ_CP024955.1"/>
</dbReference>
<evidence type="ECO:0000256" key="9">
    <source>
        <dbReference type="SAM" id="Phobius"/>
    </source>
</evidence>
<dbReference type="NCBIfam" id="TIGR02887">
    <property type="entry name" value="spore_ger_x_C"/>
    <property type="match status" value="1"/>
</dbReference>
<keyword evidence="9" id="KW-1133">Transmembrane helix</keyword>
<organism evidence="12 13">
    <name type="scientific">Kyrpidia spormannii</name>
    <dbReference type="NCBI Taxonomy" id="2055160"/>
    <lineage>
        <taxon>Bacteria</taxon>
        <taxon>Bacillati</taxon>
        <taxon>Bacillota</taxon>
        <taxon>Bacilli</taxon>
        <taxon>Bacillales</taxon>
        <taxon>Alicyclobacillaceae</taxon>
        <taxon>Kyrpidia</taxon>
    </lineage>
</organism>
<evidence type="ECO:0000256" key="4">
    <source>
        <dbReference type="ARBA" id="ARBA00022729"/>
    </source>
</evidence>
<evidence type="ECO:0000256" key="5">
    <source>
        <dbReference type="ARBA" id="ARBA00023136"/>
    </source>
</evidence>
<keyword evidence="6" id="KW-0564">Palmitate</keyword>
<dbReference type="PANTHER" id="PTHR35789">
    <property type="entry name" value="SPORE GERMINATION PROTEIN B3"/>
    <property type="match status" value="1"/>
</dbReference>
<sequence>MKGRRWRLRAGRNRDLRPPSGGLAEPGRGLHAPGRCFRTGTRVMGVVGLCALMLPLLTGCWDRLELEQRAMILGIAVDEATPADLRQAGTTRKLSRPPRGGGAAPVRLTAQIAVPGRIPLGPGDGGGGGSGGGGGGGGAAGQRPVWVLSASGYTMEDAVSNLQNQVAEPLFWGHLRILIMSEAVARRGPSPISDWLRRNAEIRRTLWLTVSRGEAGALMQATPPLERVPALYLWSALAKAQQLGRLPLGHANIFWRALSTTGQEPSLPYLELRQQQNIFIRGLAYFRGNQMIGTLNPWEVGVFMTVKGLNPAGYSAYVQVPGTGQFVMIRSTLRKSHLEVFWAQNRPGIRVRSHVEAMALEKTGRQINLSSVAQMRAVEASAARDLTREIQDLIGRTQRDRCDIFGFGELVRAQMYDYWQHNVRTKADWDRIYAEMPVEVEVTVNLRRTGTLNR</sequence>
<evidence type="ECO:0000256" key="6">
    <source>
        <dbReference type="ARBA" id="ARBA00023139"/>
    </source>
</evidence>
<evidence type="ECO:0000313" key="13">
    <source>
        <dbReference type="Proteomes" id="UP000231932"/>
    </source>
</evidence>
<reference evidence="13" key="1">
    <citation type="submission" date="2017-11" db="EMBL/GenBank/DDBJ databases">
        <title>Complete Genome Sequence of Kyrpidia sp. Strain EA-1, a thermophilic, hydrogen-oxidizing Bacterium, isolated from the Azores.</title>
        <authorList>
            <person name="Reiner J.E."/>
            <person name="Lapp C.J."/>
            <person name="Bunk B."/>
            <person name="Gescher J."/>
        </authorList>
    </citation>
    <scope>NUCLEOTIDE SEQUENCE [LARGE SCALE GENOMIC DNA]</scope>
    <source>
        <strain evidence="13">EA-1</strain>
    </source>
</reference>
<feature type="domain" description="Spore germination protein N-terminal" evidence="11">
    <location>
        <begin position="62"/>
        <end position="271"/>
    </location>
</feature>
<dbReference type="EMBL" id="CP024955">
    <property type="protein sequence ID" value="ATY83792.1"/>
    <property type="molecule type" value="Genomic_DNA"/>
</dbReference>
<keyword evidence="9" id="KW-0812">Transmembrane</keyword>
<evidence type="ECO:0000256" key="2">
    <source>
        <dbReference type="ARBA" id="ARBA00007886"/>
    </source>
</evidence>
<gene>
    <name evidence="12" type="ORF">CVV65_01350</name>
</gene>
<keyword evidence="13" id="KW-1185">Reference proteome</keyword>
<evidence type="ECO:0000256" key="3">
    <source>
        <dbReference type="ARBA" id="ARBA00022544"/>
    </source>
</evidence>
<protein>
    <submittedName>
        <fullName evidence="12">Ger(X)C family spore germination protein</fullName>
    </submittedName>
</protein>
<feature type="transmembrane region" description="Helical" evidence="9">
    <location>
        <begin position="43"/>
        <end position="64"/>
    </location>
</feature>
<dbReference type="OrthoDB" id="9816067at2"/>
<evidence type="ECO:0000313" key="12">
    <source>
        <dbReference type="EMBL" id="ATY83792.1"/>
    </source>
</evidence>
<feature type="domain" description="Spore germination GerAC-like C-terminal" evidence="10">
    <location>
        <begin position="282"/>
        <end position="450"/>
    </location>
</feature>
<dbReference type="GO" id="GO:0009847">
    <property type="term" value="P:spore germination"/>
    <property type="evidence" value="ECO:0007669"/>
    <property type="project" value="InterPro"/>
</dbReference>
<feature type="region of interest" description="Disordered" evidence="8">
    <location>
        <begin position="1"/>
        <end position="28"/>
    </location>
</feature>
<dbReference type="InterPro" id="IPR057336">
    <property type="entry name" value="GerAC_N"/>
</dbReference>
<dbReference type="InterPro" id="IPR008844">
    <property type="entry name" value="Spore_GerAC-like"/>
</dbReference>
<keyword evidence="7" id="KW-0449">Lipoprotein</keyword>
<keyword evidence="3" id="KW-0309">Germination</keyword>
<feature type="compositionally biased region" description="Basic residues" evidence="8">
    <location>
        <begin position="1"/>
        <end position="11"/>
    </location>
</feature>
<dbReference type="InterPro" id="IPR038501">
    <property type="entry name" value="Spore_GerAC_C_sf"/>
</dbReference>
<evidence type="ECO:0000256" key="8">
    <source>
        <dbReference type="SAM" id="MobiDB-lite"/>
    </source>
</evidence>
<name>A0A2K8N5Q0_9BACL</name>
<dbReference type="Gene3D" id="3.30.300.210">
    <property type="entry name" value="Nutrient germinant receptor protein C, domain 3"/>
    <property type="match status" value="1"/>
</dbReference>
<accession>A0A2K8N5Q0</accession>
<dbReference type="Pfam" id="PF25198">
    <property type="entry name" value="Spore_GerAC_N"/>
    <property type="match status" value="1"/>
</dbReference>
<feature type="compositionally biased region" description="Gly residues" evidence="8">
    <location>
        <begin position="122"/>
        <end position="140"/>
    </location>
</feature>
<evidence type="ECO:0000256" key="1">
    <source>
        <dbReference type="ARBA" id="ARBA00004635"/>
    </source>
</evidence>
<comment type="subcellular location">
    <subcellularLocation>
        <location evidence="1">Membrane</location>
        <topology evidence="1">Lipid-anchor</topology>
    </subcellularLocation>
</comment>
<evidence type="ECO:0000256" key="7">
    <source>
        <dbReference type="ARBA" id="ARBA00023288"/>
    </source>
</evidence>
<dbReference type="GO" id="GO:0016020">
    <property type="term" value="C:membrane"/>
    <property type="evidence" value="ECO:0007669"/>
    <property type="project" value="UniProtKB-SubCell"/>
</dbReference>
<dbReference type="Pfam" id="PF05504">
    <property type="entry name" value="Spore_GerAC"/>
    <property type="match status" value="1"/>
</dbReference>
<comment type="similarity">
    <text evidence="2">Belongs to the GerABKC lipoprotein family.</text>
</comment>